<evidence type="ECO:0000256" key="5">
    <source>
        <dbReference type="PROSITE-ProRule" id="PRU01087"/>
    </source>
</evidence>
<dbReference type="PROSITE" id="PS51751">
    <property type="entry name" value="EXPERA"/>
    <property type="match status" value="1"/>
</dbReference>
<feature type="transmembrane region" description="Helical" evidence="6">
    <location>
        <begin position="65"/>
        <end position="85"/>
    </location>
</feature>
<keyword evidence="4 5" id="KW-0472">Membrane</keyword>
<evidence type="ECO:0000259" key="7">
    <source>
        <dbReference type="PROSITE" id="PS51751"/>
    </source>
</evidence>
<evidence type="ECO:0000313" key="9">
    <source>
        <dbReference type="Proteomes" id="UP001150217"/>
    </source>
</evidence>
<keyword evidence="2 5" id="KW-0812">Transmembrane</keyword>
<sequence length="153" mass="17610">PRNVFDCPFSAESHPASILLDFQKFYPKPYVPTLILRMRQWWVEISADPLVAAAARGDDLLHGEFVWFGCFAWLELIFEFPVFILGVRGSWNGSRSIYVLMLAYDASTATTVLPCIVYFLQEHLNMTRKTREKNGNGDRQRVRLGNFQIFSSV</sequence>
<protein>
    <recommendedName>
        <fullName evidence="7">EXPERA domain-containing protein</fullName>
    </recommendedName>
</protein>
<dbReference type="PANTHER" id="PTHR31204">
    <property type="entry name" value="SIGMA INTRACELLULAR RECEPTOR 2"/>
    <property type="match status" value="1"/>
</dbReference>
<dbReference type="Proteomes" id="UP001150217">
    <property type="component" value="Unassembled WGS sequence"/>
</dbReference>
<name>A0ABQ8VY75_9AGAR</name>
<evidence type="ECO:0000256" key="6">
    <source>
        <dbReference type="SAM" id="Phobius"/>
    </source>
</evidence>
<keyword evidence="3 5" id="KW-1133">Transmembrane helix</keyword>
<comment type="caution">
    <text evidence="8">The sequence shown here is derived from an EMBL/GenBank/DDBJ whole genome shotgun (WGS) entry which is preliminary data.</text>
</comment>
<evidence type="ECO:0000256" key="3">
    <source>
        <dbReference type="ARBA" id="ARBA00022989"/>
    </source>
</evidence>
<reference evidence="8" key="1">
    <citation type="submission" date="2022-08" db="EMBL/GenBank/DDBJ databases">
        <title>A Global Phylogenomic Analysis of the Shiitake Genus Lentinula.</title>
        <authorList>
            <consortium name="DOE Joint Genome Institute"/>
            <person name="Sierra-Patev S."/>
            <person name="Min B."/>
            <person name="Naranjo-Ortiz M."/>
            <person name="Looney B."/>
            <person name="Konkel Z."/>
            <person name="Slot J.C."/>
            <person name="Sakamoto Y."/>
            <person name="Steenwyk J.L."/>
            <person name="Rokas A."/>
            <person name="Carro J."/>
            <person name="Camarero S."/>
            <person name="Ferreira P."/>
            <person name="Molpeceres G."/>
            <person name="Ruiz-Duenas F.J."/>
            <person name="Serrano A."/>
            <person name="Henrissat B."/>
            <person name="Drula E."/>
            <person name="Hughes K.W."/>
            <person name="Mata J.L."/>
            <person name="Ishikawa N.K."/>
            <person name="Vargas-Isla R."/>
            <person name="Ushijima S."/>
            <person name="Smith C.A."/>
            <person name="Ahrendt S."/>
            <person name="Andreopoulos W."/>
            <person name="He G."/>
            <person name="Labutti K."/>
            <person name="Lipzen A."/>
            <person name="Ng V."/>
            <person name="Riley R."/>
            <person name="Sandor L."/>
            <person name="Barry K."/>
            <person name="Martinez A.T."/>
            <person name="Xiao Y."/>
            <person name="Gibbons J.G."/>
            <person name="Terashima K."/>
            <person name="Grigoriev I.V."/>
            <person name="Hibbett D.S."/>
        </authorList>
    </citation>
    <scope>NUCLEOTIDE SEQUENCE</scope>
    <source>
        <strain evidence="8">RHP3577 ss4</strain>
    </source>
</reference>
<dbReference type="Pfam" id="PF05241">
    <property type="entry name" value="EBP"/>
    <property type="match status" value="1"/>
</dbReference>
<feature type="transmembrane region" description="Helical" evidence="6">
    <location>
        <begin position="97"/>
        <end position="120"/>
    </location>
</feature>
<comment type="subcellular location">
    <subcellularLocation>
        <location evidence="1">Membrane</location>
        <topology evidence="1">Multi-pass membrane protein</topology>
    </subcellularLocation>
</comment>
<dbReference type="InterPro" id="IPR051987">
    <property type="entry name" value="Sigma-2_receptor-like"/>
</dbReference>
<dbReference type="PANTHER" id="PTHR31204:SF1">
    <property type="entry name" value="SIGMA INTRACELLULAR RECEPTOR 2"/>
    <property type="match status" value="1"/>
</dbReference>
<keyword evidence="9" id="KW-1185">Reference proteome</keyword>
<evidence type="ECO:0000256" key="2">
    <source>
        <dbReference type="ARBA" id="ARBA00022692"/>
    </source>
</evidence>
<dbReference type="EMBL" id="JANVFT010000007">
    <property type="protein sequence ID" value="KAJ4500174.1"/>
    <property type="molecule type" value="Genomic_DNA"/>
</dbReference>
<evidence type="ECO:0000256" key="4">
    <source>
        <dbReference type="ARBA" id="ARBA00023136"/>
    </source>
</evidence>
<feature type="domain" description="EXPERA" evidence="7">
    <location>
        <begin position="2"/>
        <end position="153"/>
    </location>
</feature>
<gene>
    <name evidence="8" type="ORF">C8R41DRAFT_752610</name>
</gene>
<dbReference type="InterPro" id="IPR033118">
    <property type="entry name" value="EXPERA"/>
</dbReference>
<accession>A0ABQ8VY75</accession>
<organism evidence="8 9">
    <name type="scientific">Lentinula lateritia</name>
    <dbReference type="NCBI Taxonomy" id="40482"/>
    <lineage>
        <taxon>Eukaryota</taxon>
        <taxon>Fungi</taxon>
        <taxon>Dikarya</taxon>
        <taxon>Basidiomycota</taxon>
        <taxon>Agaricomycotina</taxon>
        <taxon>Agaricomycetes</taxon>
        <taxon>Agaricomycetidae</taxon>
        <taxon>Agaricales</taxon>
        <taxon>Marasmiineae</taxon>
        <taxon>Omphalotaceae</taxon>
        <taxon>Lentinula</taxon>
    </lineage>
</organism>
<evidence type="ECO:0000313" key="8">
    <source>
        <dbReference type="EMBL" id="KAJ4500174.1"/>
    </source>
</evidence>
<proteinExistence type="predicted"/>
<feature type="non-terminal residue" evidence="8">
    <location>
        <position position="1"/>
    </location>
</feature>
<evidence type="ECO:0000256" key="1">
    <source>
        <dbReference type="ARBA" id="ARBA00004141"/>
    </source>
</evidence>